<dbReference type="Proteomes" id="UP000295064">
    <property type="component" value="Unassembled WGS sequence"/>
</dbReference>
<feature type="domain" description="Reverse transcriptase" evidence="1">
    <location>
        <begin position="1"/>
        <end position="237"/>
    </location>
</feature>
<sequence>MIHKTYEQGKYHQFYVYEPKQRLVMALPFRDRVVQWAIYRQVFPIFDNIFYEHSCACRVGKGTHYAADQLRHWMRKLDRQPGETYFLKADVAKYFYRIDHRVLFELIKRKIDCKDTLRLLWRIIKSDDGEFGIHLGDHHFEEGKIKGIGIPIGNLTSQMFANVYLDFLDKFIKHTLKAKHYVRYMDDFVILGKSKNKLHTIRQEIEIFLADYLKLELNNKTTVDNIWNGIDFCGYVTYPPYRKLRKSTKRKLKRRLKYLQKKYYKEEVEINEINASVQSYLGILKHCDSHNLTMSVIGQLEDEILNQLDLEDVLEQRS</sequence>
<dbReference type="PROSITE" id="PS50878">
    <property type="entry name" value="RT_POL"/>
    <property type="match status" value="1"/>
</dbReference>
<dbReference type="InterPro" id="IPR051083">
    <property type="entry name" value="GrpII_Intron_Splice-Mob/Def"/>
</dbReference>
<dbReference type="PANTHER" id="PTHR34047:SF8">
    <property type="entry name" value="PROTEIN YKFC"/>
    <property type="match status" value="1"/>
</dbReference>
<accession>A0A4R6LUG3</accession>
<protein>
    <submittedName>
        <fullName evidence="2">Reverse transcriptase (RNA-dependent DNA polymerase)</fullName>
    </submittedName>
</protein>
<evidence type="ECO:0000259" key="1">
    <source>
        <dbReference type="PROSITE" id="PS50878"/>
    </source>
</evidence>
<evidence type="ECO:0000313" key="3">
    <source>
        <dbReference type="Proteomes" id="UP000295064"/>
    </source>
</evidence>
<dbReference type="EMBL" id="SNWX01000006">
    <property type="protein sequence ID" value="TDO92368.1"/>
    <property type="molecule type" value="Genomic_DNA"/>
</dbReference>
<keyword evidence="2" id="KW-0695">RNA-directed DNA polymerase</keyword>
<gene>
    <name evidence="2" type="ORF">DFR79_106181</name>
</gene>
<proteinExistence type="predicted"/>
<organism evidence="2 3">
    <name type="scientific">Halanaerobium saccharolyticum</name>
    <dbReference type="NCBI Taxonomy" id="43595"/>
    <lineage>
        <taxon>Bacteria</taxon>
        <taxon>Bacillati</taxon>
        <taxon>Bacillota</taxon>
        <taxon>Clostridia</taxon>
        <taxon>Halanaerobiales</taxon>
        <taxon>Halanaerobiaceae</taxon>
        <taxon>Halanaerobium</taxon>
    </lineage>
</organism>
<dbReference type="InterPro" id="IPR000477">
    <property type="entry name" value="RT_dom"/>
</dbReference>
<evidence type="ECO:0000313" key="2">
    <source>
        <dbReference type="EMBL" id="TDO92368.1"/>
    </source>
</evidence>
<dbReference type="Pfam" id="PF00078">
    <property type="entry name" value="RVT_1"/>
    <property type="match status" value="1"/>
</dbReference>
<dbReference type="GO" id="GO:0003964">
    <property type="term" value="F:RNA-directed DNA polymerase activity"/>
    <property type="evidence" value="ECO:0007669"/>
    <property type="project" value="UniProtKB-KW"/>
</dbReference>
<dbReference type="PANTHER" id="PTHR34047">
    <property type="entry name" value="NUCLEAR INTRON MATURASE 1, MITOCHONDRIAL-RELATED"/>
    <property type="match status" value="1"/>
</dbReference>
<keyword evidence="2" id="KW-0808">Transferase</keyword>
<dbReference type="CDD" id="cd01651">
    <property type="entry name" value="RT_G2_intron"/>
    <property type="match status" value="1"/>
</dbReference>
<keyword evidence="2" id="KW-0548">Nucleotidyltransferase</keyword>
<comment type="caution">
    <text evidence="2">The sequence shown here is derived from an EMBL/GenBank/DDBJ whole genome shotgun (WGS) entry which is preliminary data.</text>
</comment>
<dbReference type="AlphaFoldDB" id="A0A4R6LUG3"/>
<dbReference type="InterPro" id="IPR043502">
    <property type="entry name" value="DNA/RNA_pol_sf"/>
</dbReference>
<reference evidence="2 3" key="1">
    <citation type="submission" date="2019-03" db="EMBL/GenBank/DDBJ databases">
        <title>Subsurface microbial communities from deep shales in Ohio and West Virginia, USA.</title>
        <authorList>
            <person name="Wrighton K."/>
        </authorList>
    </citation>
    <scope>NUCLEOTIDE SEQUENCE [LARGE SCALE GENOMIC DNA]</scope>
    <source>
        <strain evidence="2 3">MA284_T2</strain>
    </source>
</reference>
<dbReference type="RefSeq" id="WP_208107503.1">
    <property type="nucleotide sequence ID" value="NZ_SNWX01000006.1"/>
</dbReference>
<dbReference type="SUPFAM" id="SSF56672">
    <property type="entry name" value="DNA/RNA polymerases"/>
    <property type="match status" value="1"/>
</dbReference>
<name>A0A4R6LUG3_9FIRM</name>